<dbReference type="Proteomes" id="UP000274429">
    <property type="component" value="Unassembled WGS sequence"/>
</dbReference>
<evidence type="ECO:0000313" key="8">
    <source>
        <dbReference type="Proteomes" id="UP000274429"/>
    </source>
</evidence>
<dbReference type="OrthoDB" id="6251179at2759"/>
<evidence type="ECO:0000256" key="3">
    <source>
        <dbReference type="ARBA" id="ARBA00022989"/>
    </source>
</evidence>
<dbReference type="GO" id="GO:0005886">
    <property type="term" value="C:plasma membrane"/>
    <property type="evidence" value="ECO:0007669"/>
    <property type="project" value="TreeGrafter"/>
</dbReference>
<dbReference type="InterPro" id="IPR050927">
    <property type="entry name" value="TRPM"/>
</dbReference>
<accession>A0A3P7GZE2</accession>
<keyword evidence="4 5" id="KW-0472">Membrane</keyword>
<name>A0A3P7GZE2_HYDTA</name>
<evidence type="ECO:0000259" key="6">
    <source>
        <dbReference type="Pfam" id="PF00520"/>
    </source>
</evidence>
<feature type="transmembrane region" description="Helical" evidence="5">
    <location>
        <begin position="5"/>
        <end position="24"/>
    </location>
</feature>
<sequence length="266" mass="31000">MLPFLAIIGVFWLTFSLFTVAMIYKPHGPENLGEHWHEVLYVARNNFFSMFGEFDIADNIAEIATEEEECVRFGECTYPGAQHIYPIIMMVYVLLTHVLLINLLIAMFTERYDKMEHMSKQLWAMQKFGLVKSFANAPPLPFPYVLLWPFISALRLCYRLFQHHPTDDTPFCFEVDEARQGQIINWARFRSLDYLHRHPNAFQRLKVQARYGKLHKKTWWLEIEGKEYEESQITTIGARVAIEMVENRLQAMEMRLSAAAAAAAAA</sequence>
<organism evidence="7 8">
    <name type="scientific">Hydatigena taeniaeformis</name>
    <name type="common">Feline tapeworm</name>
    <name type="synonym">Taenia taeniaeformis</name>
    <dbReference type="NCBI Taxonomy" id="6205"/>
    <lineage>
        <taxon>Eukaryota</taxon>
        <taxon>Metazoa</taxon>
        <taxon>Spiralia</taxon>
        <taxon>Lophotrochozoa</taxon>
        <taxon>Platyhelminthes</taxon>
        <taxon>Cestoda</taxon>
        <taxon>Eucestoda</taxon>
        <taxon>Cyclophyllidea</taxon>
        <taxon>Taeniidae</taxon>
        <taxon>Hydatigera</taxon>
    </lineage>
</organism>
<protein>
    <recommendedName>
        <fullName evidence="6">Ion transport domain-containing protein</fullName>
    </recommendedName>
</protein>
<reference evidence="7 8" key="1">
    <citation type="submission" date="2018-11" db="EMBL/GenBank/DDBJ databases">
        <authorList>
            <consortium name="Pathogen Informatics"/>
        </authorList>
    </citation>
    <scope>NUCLEOTIDE SEQUENCE [LARGE SCALE GENOMIC DNA]</scope>
</reference>
<feature type="domain" description="Ion transport" evidence="6">
    <location>
        <begin position="3"/>
        <end position="117"/>
    </location>
</feature>
<gene>
    <name evidence="7" type="ORF">TTAC_LOCUS5570</name>
</gene>
<evidence type="ECO:0000256" key="5">
    <source>
        <dbReference type="SAM" id="Phobius"/>
    </source>
</evidence>
<evidence type="ECO:0000256" key="2">
    <source>
        <dbReference type="ARBA" id="ARBA00022692"/>
    </source>
</evidence>
<dbReference type="GO" id="GO:0099604">
    <property type="term" value="F:ligand-gated calcium channel activity"/>
    <property type="evidence" value="ECO:0007669"/>
    <property type="project" value="TreeGrafter"/>
</dbReference>
<dbReference type="Pfam" id="PF00520">
    <property type="entry name" value="Ion_trans"/>
    <property type="match status" value="1"/>
</dbReference>
<evidence type="ECO:0000313" key="7">
    <source>
        <dbReference type="EMBL" id="VDM27242.1"/>
    </source>
</evidence>
<feature type="non-terminal residue" evidence="7">
    <location>
        <position position="266"/>
    </location>
</feature>
<proteinExistence type="predicted"/>
<dbReference type="EMBL" id="UYWX01008033">
    <property type="protein sequence ID" value="VDM27242.1"/>
    <property type="molecule type" value="Genomic_DNA"/>
</dbReference>
<keyword evidence="8" id="KW-1185">Reference proteome</keyword>
<keyword evidence="3 5" id="KW-1133">Transmembrane helix</keyword>
<evidence type="ECO:0000256" key="4">
    <source>
        <dbReference type="ARBA" id="ARBA00023136"/>
    </source>
</evidence>
<feature type="transmembrane region" description="Helical" evidence="5">
    <location>
        <begin position="84"/>
        <end position="108"/>
    </location>
</feature>
<keyword evidence="2 5" id="KW-0812">Transmembrane</keyword>
<dbReference type="PANTHER" id="PTHR13800:SF12">
    <property type="entry name" value="TRANSIENT RECEPTOR POTENTIAL CATION CHANNEL SUBFAMILY M MEMBER-LIKE 2"/>
    <property type="match status" value="1"/>
</dbReference>
<comment type="subcellular location">
    <subcellularLocation>
        <location evidence="1">Membrane</location>
        <topology evidence="1">Multi-pass membrane protein</topology>
    </subcellularLocation>
</comment>
<dbReference type="InterPro" id="IPR005821">
    <property type="entry name" value="Ion_trans_dom"/>
</dbReference>
<dbReference type="AlphaFoldDB" id="A0A3P7GZE2"/>
<evidence type="ECO:0000256" key="1">
    <source>
        <dbReference type="ARBA" id="ARBA00004141"/>
    </source>
</evidence>
<dbReference type="PANTHER" id="PTHR13800">
    <property type="entry name" value="TRANSIENT RECEPTOR POTENTIAL CATION CHANNEL, SUBFAMILY M, MEMBER 6"/>
    <property type="match status" value="1"/>
</dbReference>